<reference evidence="3 4" key="1">
    <citation type="submission" date="2018-07" db="EMBL/GenBank/DDBJ databases">
        <title>Complete genome sequence of Spiroplasma alleghenense PLHS-1 (ATCC 51752).</title>
        <authorList>
            <person name="Chou L."/>
            <person name="Lee T.-Y."/>
            <person name="Tsai Y.-M."/>
            <person name="Kuo C.-H."/>
        </authorList>
    </citation>
    <scope>NUCLEOTIDE SEQUENCE [LARGE SCALE GENOMIC DNA]</scope>
    <source>
        <strain evidence="3 4">PLHS-1</strain>
    </source>
</reference>
<dbReference type="PROSITE" id="PS50935">
    <property type="entry name" value="SSB"/>
    <property type="match status" value="1"/>
</dbReference>
<dbReference type="KEGG" id="salx:SALLE_v1c03870"/>
<dbReference type="RefSeq" id="WP_115557972.1">
    <property type="nucleotide sequence ID" value="NZ_CP031376.1"/>
</dbReference>
<name>A0A345Z382_9MOLU</name>
<accession>A0A345Z382</accession>
<evidence type="ECO:0000256" key="1">
    <source>
        <dbReference type="ARBA" id="ARBA00023125"/>
    </source>
</evidence>
<dbReference type="AlphaFoldDB" id="A0A345Z382"/>
<dbReference type="EMBL" id="CP031376">
    <property type="protein sequence ID" value="AXK51061.1"/>
    <property type="molecule type" value="Genomic_DNA"/>
</dbReference>
<evidence type="ECO:0000313" key="4">
    <source>
        <dbReference type="Proteomes" id="UP000254792"/>
    </source>
</evidence>
<dbReference type="InterPro" id="IPR000424">
    <property type="entry name" value="Primosome_PriB/ssb"/>
</dbReference>
<dbReference type="Proteomes" id="UP000254792">
    <property type="component" value="Chromosome"/>
</dbReference>
<sequence length="101" mass="11425">MNNVIVIGQMEGEPQVVYTSNDGLKKLYKFILRTPKPFKNKAGEITDDFINIKAWSNTILDEYSLHDQAYLGIEGHIRSFANGELSTFANEIVASKIIYLN</sequence>
<dbReference type="OrthoDB" id="398911at2"/>
<dbReference type="GO" id="GO:0003697">
    <property type="term" value="F:single-stranded DNA binding"/>
    <property type="evidence" value="ECO:0007669"/>
    <property type="project" value="InterPro"/>
</dbReference>
<evidence type="ECO:0000256" key="2">
    <source>
        <dbReference type="PROSITE-ProRule" id="PRU00252"/>
    </source>
</evidence>
<proteinExistence type="predicted"/>
<gene>
    <name evidence="3" type="primary">ssb</name>
    <name evidence="3" type="ORF">SALLE_v1c03870</name>
</gene>
<dbReference type="SUPFAM" id="SSF50249">
    <property type="entry name" value="Nucleic acid-binding proteins"/>
    <property type="match status" value="1"/>
</dbReference>
<dbReference type="Gene3D" id="2.40.50.140">
    <property type="entry name" value="Nucleic acid-binding proteins"/>
    <property type="match status" value="1"/>
</dbReference>
<organism evidence="3 4">
    <name type="scientific">Spiroplasma alleghenense</name>
    <dbReference type="NCBI Taxonomy" id="216931"/>
    <lineage>
        <taxon>Bacteria</taxon>
        <taxon>Bacillati</taxon>
        <taxon>Mycoplasmatota</taxon>
        <taxon>Mollicutes</taxon>
        <taxon>Entomoplasmatales</taxon>
        <taxon>Spiroplasmataceae</taxon>
        <taxon>Spiroplasma</taxon>
    </lineage>
</organism>
<evidence type="ECO:0000313" key="3">
    <source>
        <dbReference type="EMBL" id="AXK51061.1"/>
    </source>
</evidence>
<dbReference type="InterPro" id="IPR012340">
    <property type="entry name" value="NA-bd_OB-fold"/>
</dbReference>
<keyword evidence="4" id="KW-1185">Reference proteome</keyword>
<protein>
    <submittedName>
        <fullName evidence="3">Single-strand DNA-binding protein</fullName>
    </submittedName>
</protein>
<keyword evidence="1 2" id="KW-0238">DNA-binding</keyword>